<evidence type="ECO:0000313" key="1">
    <source>
        <dbReference type="EMBL" id="KAF4626060.1"/>
    </source>
</evidence>
<gene>
    <name evidence="1" type="ORF">G7Y89_g12099</name>
</gene>
<name>A0A8H4R9N8_9HELO</name>
<proteinExistence type="predicted"/>
<comment type="caution">
    <text evidence="1">The sequence shown here is derived from an EMBL/GenBank/DDBJ whole genome shotgun (WGS) entry which is preliminary data.</text>
</comment>
<protein>
    <submittedName>
        <fullName evidence="1">Uncharacterized protein</fullName>
    </submittedName>
</protein>
<dbReference type="Proteomes" id="UP000566819">
    <property type="component" value="Unassembled WGS sequence"/>
</dbReference>
<sequence length="249" mass="28259">MPSQDCADGTQLVPTPNYVQAPNKVYFNFFKNWIAKDRAYGYLCHRLSANGATITPDWTDIAHGLPVLLLSCLIFKDRVRSLYLYSNFALLKHYGGSPSDGHNFPSLSLSGIRAFVFFGDTIQSTSTPWKDPGCTIPKAENVPAISQRTEADVPKAWDIIKAISHTCMHFGGDPVYTPDCFMSLYSQSKWKPVDQPQTLKEEFFNWLHANKDFWCRGKTVRALIEEHCQSPIYKRRERINTLIPSAFKA</sequence>
<dbReference type="OrthoDB" id="3526006at2759"/>
<evidence type="ECO:0000313" key="2">
    <source>
        <dbReference type="Proteomes" id="UP000566819"/>
    </source>
</evidence>
<reference evidence="1 2" key="1">
    <citation type="submission" date="2020-03" db="EMBL/GenBank/DDBJ databases">
        <title>Draft Genome Sequence of Cudoniella acicularis.</title>
        <authorList>
            <person name="Buettner E."/>
            <person name="Kellner H."/>
        </authorList>
    </citation>
    <scope>NUCLEOTIDE SEQUENCE [LARGE SCALE GENOMIC DNA]</scope>
    <source>
        <strain evidence="1 2">DSM 108380</strain>
    </source>
</reference>
<organism evidence="1 2">
    <name type="scientific">Cudoniella acicularis</name>
    <dbReference type="NCBI Taxonomy" id="354080"/>
    <lineage>
        <taxon>Eukaryota</taxon>
        <taxon>Fungi</taxon>
        <taxon>Dikarya</taxon>
        <taxon>Ascomycota</taxon>
        <taxon>Pezizomycotina</taxon>
        <taxon>Leotiomycetes</taxon>
        <taxon>Helotiales</taxon>
        <taxon>Tricladiaceae</taxon>
        <taxon>Cudoniella</taxon>
    </lineage>
</organism>
<accession>A0A8H4R9N8</accession>
<dbReference type="EMBL" id="JAAMPI010001235">
    <property type="protein sequence ID" value="KAF4626060.1"/>
    <property type="molecule type" value="Genomic_DNA"/>
</dbReference>
<keyword evidence="2" id="KW-1185">Reference proteome</keyword>
<dbReference type="AlphaFoldDB" id="A0A8H4R9N8"/>